<protein>
    <submittedName>
        <fullName evidence="2">Uncharacterized protein</fullName>
    </submittedName>
</protein>
<dbReference type="Proteomes" id="UP000018542">
    <property type="component" value="Chromosome"/>
</dbReference>
<accession>V5SD49</accession>
<feature type="region of interest" description="Disordered" evidence="1">
    <location>
        <begin position="83"/>
        <end position="128"/>
    </location>
</feature>
<dbReference type="KEGG" id="hni:W911_08715"/>
<dbReference type="AlphaFoldDB" id="V5SD49"/>
<gene>
    <name evidence="2" type="ORF">W911_08715</name>
</gene>
<evidence type="ECO:0000313" key="3">
    <source>
        <dbReference type="Proteomes" id="UP000018542"/>
    </source>
</evidence>
<dbReference type="HOGENOM" id="CLU_1956627_0_0_5"/>
<dbReference type="PATRIC" id="fig|1029756.8.peg.1821"/>
<keyword evidence="3" id="KW-1185">Reference proteome</keyword>
<sequence length="128" mass="13466">MERLLPAVVLDRVISGLLIAVLLFPSAALPASITNRDDRDRKVTIIEGSTPKTLVLKPNEAIDGICKVGCLIRIDDSREDPFELESSDVTSIEDGQLYDDGAVAPTVSGSGVSGSGPDAQPSQPAPRP</sequence>
<organism evidence="2 3">
    <name type="scientific">Hyphomicrobium nitrativorans NL23</name>
    <dbReference type="NCBI Taxonomy" id="1029756"/>
    <lineage>
        <taxon>Bacteria</taxon>
        <taxon>Pseudomonadati</taxon>
        <taxon>Pseudomonadota</taxon>
        <taxon>Alphaproteobacteria</taxon>
        <taxon>Hyphomicrobiales</taxon>
        <taxon>Hyphomicrobiaceae</taxon>
        <taxon>Hyphomicrobium</taxon>
    </lineage>
</organism>
<proteinExistence type="predicted"/>
<evidence type="ECO:0000256" key="1">
    <source>
        <dbReference type="SAM" id="MobiDB-lite"/>
    </source>
</evidence>
<evidence type="ECO:0000313" key="2">
    <source>
        <dbReference type="EMBL" id="AHB48458.1"/>
    </source>
</evidence>
<name>V5SD49_9HYPH</name>
<reference evidence="2 3" key="1">
    <citation type="journal article" date="2014" name="Genome Announc.">
        <title>Complete Genome Sequence of Hyphomicrobium nitrativorans Strain NL23, a Denitrifying Bacterium Isolated from Biofilm of a Methanol-Fed Denitrification System Treating Seawater at the Montreal Biodome.</title>
        <authorList>
            <person name="Martineau C."/>
            <person name="Villeneuve C."/>
            <person name="Mauffrey F."/>
            <person name="Villemur R."/>
        </authorList>
    </citation>
    <scope>NUCLEOTIDE SEQUENCE [LARGE SCALE GENOMIC DNA]</scope>
    <source>
        <strain evidence="2">NL23</strain>
    </source>
</reference>
<dbReference type="EMBL" id="CP006912">
    <property type="protein sequence ID" value="AHB48458.1"/>
    <property type="molecule type" value="Genomic_DNA"/>
</dbReference>